<keyword evidence="7" id="KW-0132">Cell division</keyword>
<evidence type="ECO:0000256" key="2">
    <source>
        <dbReference type="ARBA" id="ARBA00004496"/>
    </source>
</evidence>
<evidence type="ECO:0000256" key="1">
    <source>
        <dbReference type="ARBA" id="ARBA00004286"/>
    </source>
</evidence>
<keyword evidence="9" id="KW-0226">DNA condensation</keyword>
<organism evidence="12 13">
    <name type="scientific">Photinus pyralis</name>
    <name type="common">Common eastern firefly</name>
    <name type="synonym">Lampyris pyralis</name>
    <dbReference type="NCBI Taxonomy" id="7054"/>
    <lineage>
        <taxon>Eukaryota</taxon>
        <taxon>Metazoa</taxon>
        <taxon>Ecdysozoa</taxon>
        <taxon>Arthropoda</taxon>
        <taxon>Hexapoda</taxon>
        <taxon>Insecta</taxon>
        <taxon>Pterygota</taxon>
        <taxon>Neoptera</taxon>
        <taxon>Endopterygota</taxon>
        <taxon>Coleoptera</taxon>
        <taxon>Polyphaga</taxon>
        <taxon>Elateriformia</taxon>
        <taxon>Elateroidea</taxon>
        <taxon>Lampyridae</taxon>
        <taxon>Lampyrinae</taxon>
        <taxon>Photinus</taxon>
    </lineage>
</organism>
<keyword evidence="13" id="KW-1185">Reference proteome</keyword>
<evidence type="ECO:0000256" key="10">
    <source>
        <dbReference type="ARBA" id="ARBA00023306"/>
    </source>
</evidence>
<dbReference type="InterPro" id="IPR022816">
    <property type="entry name" value="Condensin_barren_su2"/>
</dbReference>
<keyword evidence="8" id="KW-0498">Mitosis</keyword>
<evidence type="ECO:0000256" key="5">
    <source>
        <dbReference type="ARBA" id="ARBA00022454"/>
    </source>
</evidence>
<dbReference type="GO" id="GO:0005737">
    <property type="term" value="C:cytoplasm"/>
    <property type="evidence" value="ECO:0007669"/>
    <property type="project" value="UniProtKB-SubCell"/>
</dbReference>
<dbReference type="Pfam" id="PF05786">
    <property type="entry name" value="Cnd2"/>
    <property type="match status" value="2"/>
</dbReference>
<dbReference type="EMBL" id="VVIM01000002">
    <property type="protein sequence ID" value="KAB0802046.1"/>
    <property type="molecule type" value="Genomic_DNA"/>
</dbReference>
<dbReference type="GO" id="GO:0000796">
    <property type="term" value="C:condensin complex"/>
    <property type="evidence" value="ECO:0007669"/>
    <property type="project" value="InterPro"/>
</dbReference>
<evidence type="ECO:0000256" key="7">
    <source>
        <dbReference type="ARBA" id="ARBA00022618"/>
    </source>
</evidence>
<keyword evidence="6" id="KW-0963">Cytoplasm</keyword>
<reference evidence="12 13" key="1">
    <citation type="journal article" date="2018" name="Elife">
        <title>Firefly genomes illuminate parallel origins of bioluminescence in beetles.</title>
        <authorList>
            <person name="Fallon T.R."/>
            <person name="Lower S.E."/>
            <person name="Chang C.H."/>
            <person name="Bessho-Uehara M."/>
            <person name="Martin G.J."/>
            <person name="Bewick A.J."/>
            <person name="Behringer M."/>
            <person name="Debat H.J."/>
            <person name="Wong I."/>
            <person name="Day J.C."/>
            <person name="Suvorov A."/>
            <person name="Silva C.J."/>
            <person name="Stanger-Hall K.F."/>
            <person name="Hall D.W."/>
            <person name="Schmitz R.J."/>
            <person name="Nelson D.R."/>
            <person name="Lewis S.M."/>
            <person name="Shigenobu S."/>
            <person name="Bybee S.M."/>
            <person name="Larracuente A.M."/>
            <person name="Oba Y."/>
            <person name="Weng J.K."/>
        </authorList>
    </citation>
    <scope>NUCLEOTIDE SEQUENCE [LARGE SCALE GENOMIC DNA]</scope>
    <source>
        <strain evidence="12">1611_PpyrPB1</strain>
        <tissue evidence="12">Whole body</tissue>
    </source>
</reference>
<dbReference type="InParanoid" id="A0A5N4AXJ9"/>
<feature type="region of interest" description="Disordered" evidence="11">
    <location>
        <begin position="136"/>
        <end position="167"/>
    </location>
</feature>
<dbReference type="GO" id="GO:0007076">
    <property type="term" value="P:mitotic chromosome condensation"/>
    <property type="evidence" value="ECO:0007669"/>
    <property type="project" value="InterPro"/>
</dbReference>
<comment type="similarity">
    <text evidence="3">Belongs to the CND2 (condensin subunit 2) family.</text>
</comment>
<sequence>MDIPSTSRQTSSRFSVLSHIATVRNDRRTSLDNLNRLSRILVQSPLPSDNEIKEHFQICLKLFAENRISAKNVWNLKLIDYMRMVLISKSQEESLQVASTSLDVGAKIYGIRVDDIHSDGFKLASNMARVNHQPEIEEHPSHDDSVNQENRASKRKRKHGQPATIAKNPETLLEDIPRAPSRFFQTKTDAEVILTSSLLTNILPMHPFGHKLMLLSKAKAWPRYRASRSYPKQRYSFDIPYFDSFVISAPFAEFEIDQWDIDREDEQFNDISGAGIIEIENAPVYELDGTIRDNFEHGEEDQNQKEEEEKFDYILHFPVNSISRRANDCSFLSVVKLCNNKVMSRVWAGPSHWKLKYLQPKRSKFTGKQRAQSSKKERRTDEIINFLLDYPKIDKTKLYQSKTTVQNFDPIKCSLPLKIHLENKGRPFMLKPLYICNNYWVENNENVLNRDEECNNNITMPSFETGHQINEAEMSTHEEVNVCHQRQESNMDFMVDIPETVQHLYVPYASSYKKINMTTLKQAIWKIILGESNEEPNIAEVVQKQSFSEVYQQLPQRLSVKMQKNLSCPLALVALLHLGNERNLLFTQFGESDFNIEQQNQHSVGNIVSKD</sequence>
<evidence type="ECO:0000256" key="6">
    <source>
        <dbReference type="ARBA" id="ARBA00022490"/>
    </source>
</evidence>
<proteinExistence type="inferred from homology"/>
<dbReference type="GO" id="GO:0051301">
    <property type="term" value="P:cell division"/>
    <property type="evidence" value="ECO:0007669"/>
    <property type="project" value="UniProtKB-KW"/>
</dbReference>
<evidence type="ECO:0000256" key="11">
    <source>
        <dbReference type="SAM" id="MobiDB-lite"/>
    </source>
</evidence>
<evidence type="ECO:0000256" key="4">
    <source>
        <dbReference type="ARBA" id="ARBA00016065"/>
    </source>
</evidence>
<feature type="compositionally biased region" description="Basic and acidic residues" evidence="11">
    <location>
        <begin position="136"/>
        <end position="145"/>
    </location>
</feature>
<dbReference type="Proteomes" id="UP000327044">
    <property type="component" value="Unassembled WGS sequence"/>
</dbReference>
<protein>
    <recommendedName>
        <fullName evidence="4">Condensin complex subunit 2</fullName>
    </recommendedName>
</protein>
<gene>
    <name evidence="12" type="ORF">PPYR_04232</name>
</gene>
<evidence type="ECO:0000313" key="13">
    <source>
        <dbReference type="Proteomes" id="UP000327044"/>
    </source>
</evidence>
<evidence type="ECO:0000256" key="9">
    <source>
        <dbReference type="ARBA" id="ARBA00023067"/>
    </source>
</evidence>
<dbReference type="PANTHER" id="PTHR13108">
    <property type="entry name" value="CONDENSIN COMPLEX SUBUNIT 2"/>
    <property type="match status" value="1"/>
</dbReference>
<evidence type="ECO:0000313" key="12">
    <source>
        <dbReference type="EMBL" id="KAB0802046.1"/>
    </source>
</evidence>
<keyword evidence="10" id="KW-0131">Cell cycle</keyword>
<keyword evidence="5" id="KW-0158">Chromosome</keyword>
<dbReference type="OrthoDB" id="362021at2759"/>
<comment type="subcellular location">
    <subcellularLocation>
        <location evidence="1">Chromosome</location>
    </subcellularLocation>
    <subcellularLocation>
        <location evidence="2">Cytoplasm</location>
    </subcellularLocation>
</comment>
<evidence type="ECO:0000256" key="8">
    <source>
        <dbReference type="ARBA" id="ARBA00022776"/>
    </source>
</evidence>
<dbReference type="AlphaFoldDB" id="A0A5N4AXJ9"/>
<dbReference type="GO" id="GO:0003682">
    <property type="term" value="F:chromatin binding"/>
    <property type="evidence" value="ECO:0007669"/>
    <property type="project" value="TreeGrafter"/>
</dbReference>
<accession>A0A5N4AXJ9</accession>
<name>A0A5N4AXJ9_PHOPY</name>
<comment type="caution">
    <text evidence="12">The sequence shown here is derived from an EMBL/GenBank/DDBJ whole genome shotgun (WGS) entry which is preliminary data.</text>
</comment>
<dbReference type="FunCoup" id="A0A5N4AXJ9">
    <property type="interactions" value="958"/>
</dbReference>
<evidence type="ECO:0000256" key="3">
    <source>
        <dbReference type="ARBA" id="ARBA00009471"/>
    </source>
</evidence>
<dbReference type="PANTHER" id="PTHR13108:SF9">
    <property type="entry name" value="CONDENSIN COMPLEX SUBUNIT 2"/>
    <property type="match status" value="1"/>
</dbReference>